<dbReference type="PANTHER" id="PTHR36761:SF2">
    <property type="entry name" value="ORF03 PROTEIN"/>
    <property type="match status" value="1"/>
</dbReference>
<dbReference type="Proteomes" id="UP000002630">
    <property type="component" value="Linkage Group LG02"/>
</dbReference>
<reference evidence="2 3" key="1">
    <citation type="journal article" date="2010" name="Nature">
        <title>The Ectocarpus genome and the independent evolution of multicellularity in brown algae.</title>
        <authorList>
            <person name="Cock J.M."/>
            <person name="Sterck L."/>
            <person name="Rouze P."/>
            <person name="Scornet D."/>
            <person name="Allen A.E."/>
            <person name="Amoutzias G."/>
            <person name="Anthouard V."/>
            <person name="Artiguenave F."/>
            <person name="Aury J.M."/>
            <person name="Badger J.H."/>
            <person name="Beszteri B."/>
            <person name="Billiau K."/>
            <person name="Bonnet E."/>
            <person name="Bothwell J.H."/>
            <person name="Bowler C."/>
            <person name="Boyen C."/>
            <person name="Brownlee C."/>
            <person name="Carrano C.J."/>
            <person name="Charrier B."/>
            <person name="Cho G.Y."/>
            <person name="Coelho S.M."/>
            <person name="Collen J."/>
            <person name="Corre E."/>
            <person name="Da Silva C."/>
            <person name="Delage L."/>
            <person name="Delaroque N."/>
            <person name="Dittami S.M."/>
            <person name="Doulbeau S."/>
            <person name="Elias M."/>
            <person name="Farnham G."/>
            <person name="Gachon C.M."/>
            <person name="Gschloessl B."/>
            <person name="Heesch S."/>
            <person name="Jabbari K."/>
            <person name="Jubin C."/>
            <person name="Kawai H."/>
            <person name="Kimura K."/>
            <person name="Kloareg B."/>
            <person name="Kupper F.C."/>
            <person name="Lang D."/>
            <person name="Le Bail A."/>
            <person name="Leblanc C."/>
            <person name="Lerouge P."/>
            <person name="Lohr M."/>
            <person name="Lopez P.J."/>
            <person name="Martens C."/>
            <person name="Maumus F."/>
            <person name="Michel G."/>
            <person name="Miranda-Saavedra D."/>
            <person name="Morales J."/>
            <person name="Moreau H."/>
            <person name="Motomura T."/>
            <person name="Nagasato C."/>
            <person name="Napoli C.A."/>
            <person name="Nelson D.R."/>
            <person name="Nyvall-Collen P."/>
            <person name="Peters A.F."/>
            <person name="Pommier C."/>
            <person name="Potin P."/>
            <person name="Poulain J."/>
            <person name="Quesneville H."/>
            <person name="Read B."/>
            <person name="Rensing S.A."/>
            <person name="Ritter A."/>
            <person name="Rousvoal S."/>
            <person name="Samanta M."/>
            <person name="Samson G."/>
            <person name="Schroeder D.C."/>
            <person name="Segurens B."/>
            <person name="Strittmatter M."/>
            <person name="Tonon T."/>
            <person name="Tregear J.W."/>
            <person name="Valentin K."/>
            <person name="von Dassow P."/>
            <person name="Yamagishi T."/>
            <person name="Van de Peer Y."/>
            <person name="Wincker P."/>
        </authorList>
    </citation>
    <scope>NUCLEOTIDE SEQUENCE [LARGE SCALE GENOMIC DNA]</scope>
    <source>
        <strain evidence="3">Ec32 / CCAP1310/4</strain>
    </source>
</reference>
<gene>
    <name evidence="2" type="ORF">Esi_0002_0023</name>
</gene>
<keyword evidence="1" id="KW-0472">Membrane</keyword>
<evidence type="ECO:0000313" key="3">
    <source>
        <dbReference type="Proteomes" id="UP000002630"/>
    </source>
</evidence>
<dbReference type="InParanoid" id="D7FPX2"/>
<sequence length="291" mass="32144">MARSHLSTSSTLPAFHQSNLQVHAAAAAWTRRRVPPTRRRVVPAFMSDPRQGEGGMEFTEPSLEESLDAIDDVFMDRLPGEGREKVKIFGAWLDADVAGRKAGQGNRAAGLIARMKNGEELTDQEKAEIFYEEAIALMRRRDCDASVALLDKAVDLAGADSRRGGEFKLWAAQALQGVNRNNQAVEVLKSLKSHRDFDVRKVSAELLYIAQAPQLALNGEDFVDFPDTSGITDDYDKKDLGKPKIAPWKKSEKEEDMFYVGEDTGVRPGNDPVMFLAAIVGILGLSYMFLV</sequence>
<feature type="transmembrane region" description="Helical" evidence="1">
    <location>
        <begin position="273"/>
        <end position="290"/>
    </location>
</feature>
<dbReference type="OrthoDB" id="2019920at2759"/>
<dbReference type="AlphaFoldDB" id="D7FPX2"/>
<dbReference type="PANTHER" id="PTHR36761">
    <property type="entry name" value="ORF03 PROTEIN"/>
    <property type="match status" value="1"/>
</dbReference>
<keyword evidence="1" id="KW-0812">Transmembrane</keyword>
<dbReference type="EMBL" id="FN648375">
    <property type="protein sequence ID" value="CBJ48304.1"/>
    <property type="molecule type" value="Genomic_DNA"/>
</dbReference>
<organism evidence="2 3">
    <name type="scientific">Ectocarpus siliculosus</name>
    <name type="common">Brown alga</name>
    <name type="synonym">Conferva siliculosa</name>
    <dbReference type="NCBI Taxonomy" id="2880"/>
    <lineage>
        <taxon>Eukaryota</taxon>
        <taxon>Sar</taxon>
        <taxon>Stramenopiles</taxon>
        <taxon>Ochrophyta</taxon>
        <taxon>PX clade</taxon>
        <taxon>Phaeophyceae</taxon>
        <taxon>Ectocarpales</taxon>
        <taxon>Ectocarpaceae</taxon>
        <taxon>Ectocarpus</taxon>
    </lineage>
</organism>
<dbReference type="EMBL" id="FN649727">
    <property type="protein sequence ID" value="CBJ48304.1"/>
    <property type="molecule type" value="Genomic_DNA"/>
</dbReference>
<evidence type="ECO:0000256" key="1">
    <source>
        <dbReference type="SAM" id="Phobius"/>
    </source>
</evidence>
<dbReference type="STRING" id="2880.D7FPX2"/>
<protein>
    <submittedName>
        <fullName evidence="2">Uncharacterized protein</fullName>
    </submittedName>
</protein>
<evidence type="ECO:0000313" key="2">
    <source>
        <dbReference type="EMBL" id="CBJ48304.1"/>
    </source>
</evidence>
<keyword evidence="3" id="KW-1185">Reference proteome</keyword>
<keyword evidence="1" id="KW-1133">Transmembrane helix</keyword>
<proteinExistence type="predicted"/>
<accession>D7FPX2</accession>
<name>D7FPX2_ECTSI</name>